<comment type="caution">
    <text evidence="1">The sequence shown here is derived from an EMBL/GenBank/DDBJ whole genome shotgun (WGS) entry which is preliminary data.</text>
</comment>
<name>A0A9D6Z1H4_9BACT</name>
<dbReference type="AlphaFoldDB" id="A0A9D6Z1H4"/>
<dbReference type="Proteomes" id="UP000807825">
    <property type="component" value="Unassembled WGS sequence"/>
</dbReference>
<accession>A0A9D6Z1H4</accession>
<organism evidence="1 2">
    <name type="scientific">Desulfomonile tiedjei</name>
    <dbReference type="NCBI Taxonomy" id="2358"/>
    <lineage>
        <taxon>Bacteria</taxon>
        <taxon>Pseudomonadati</taxon>
        <taxon>Thermodesulfobacteriota</taxon>
        <taxon>Desulfomonilia</taxon>
        <taxon>Desulfomonilales</taxon>
        <taxon>Desulfomonilaceae</taxon>
        <taxon>Desulfomonile</taxon>
    </lineage>
</organism>
<proteinExistence type="predicted"/>
<gene>
    <name evidence="1" type="ORF">HY912_16465</name>
</gene>
<sequence>MMAKLQIPQQHVAGLIKIRILDGERLNELTAALVDAPPVLQRKELMTWLATRMTSIAESELDEILGTLIGMSSTLFQFNLSSPEFAERVCEAMQQSDNEELTLIDKDREGFKNRLIQLLDLESLLYPAKAFNILYDHERVFIQASAVTDVRAVFGPDPEVPPRAAAIIHMLNITCQRGDEEENIYVAMDTQDLESLIATLRRALSKTKSLKKVLGGAGITCLNPE</sequence>
<evidence type="ECO:0000313" key="2">
    <source>
        <dbReference type="Proteomes" id="UP000807825"/>
    </source>
</evidence>
<reference evidence="1" key="1">
    <citation type="submission" date="2020-07" db="EMBL/GenBank/DDBJ databases">
        <title>Huge and variable diversity of episymbiotic CPR bacteria and DPANN archaea in groundwater ecosystems.</title>
        <authorList>
            <person name="He C.Y."/>
            <person name="Keren R."/>
            <person name="Whittaker M."/>
            <person name="Farag I.F."/>
            <person name="Doudna J."/>
            <person name="Cate J.H.D."/>
            <person name="Banfield J.F."/>
        </authorList>
    </citation>
    <scope>NUCLEOTIDE SEQUENCE</scope>
    <source>
        <strain evidence="1">NC_groundwater_1664_Pr3_B-0.1um_52_9</strain>
    </source>
</reference>
<dbReference type="EMBL" id="JACRDE010000430">
    <property type="protein sequence ID" value="MBI5251083.1"/>
    <property type="molecule type" value="Genomic_DNA"/>
</dbReference>
<protein>
    <submittedName>
        <fullName evidence="1">Uncharacterized protein</fullName>
    </submittedName>
</protein>
<evidence type="ECO:0000313" key="1">
    <source>
        <dbReference type="EMBL" id="MBI5251083.1"/>
    </source>
</evidence>